<evidence type="ECO:0000256" key="1">
    <source>
        <dbReference type="ARBA" id="ARBA00008134"/>
    </source>
</evidence>
<comment type="caution">
    <text evidence="8">The sequence shown here is derived from an EMBL/GenBank/DDBJ whole genome shotgun (WGS) entry which is preliminary data.</text>
</comment>
<dbReference type="Proteomes" id="UP000663879">
    <property type="component" value="Unassembled WGS sequence"/>
</dbReference>
<name>A0A813REA3_9BILA</name>
<dbReference type="SUPFAM" id="SSF50978">
    <property type="entry name" value="WD40 repeat-like"/>
    <property type="match status" value="1"/>
</dbReference>
<dbReference type="Pfam" id="PF17120">
    <property type="entry name" value="zf-RING_16"/>
    <property type="match status" value="1"/>
</dbReference>
<evidence type="ECO:0000313" key="8">
    <source>
        <dbReference type="EMBL" id="CAF0779751.1"/>
    </source>
</evidence>
<keyword evidence="3" id="KW-0677">Repeat</keyword>
<evidence type="ECO:0000256" key="5">
    <source>
        <dbReference type="PROSITE-ProRule" id="PRU00221"/>
    </source>
</evidence>
<dbReference type="GO" id="GO:1904263">
    <property type="term" value="P:positive regulation of TORC1 signaling"/>
    <property type="evidence" value="ECO:0007669"/>
    <property type="project" value="TreeGrafter"/>
</dbReference>
<evidence type="ECO:0000256" key="3">
    <source>
        <dbReference type="ARBA" id="ARBA00022737"/>
    </source>
</evidence>
<evidence type="ECO:0000313" key="9">
    <source>
        <dbReference type="Proteomes" id="UP000663879"/>
    </source>
</evidence>
<dbReference type="GO" id="GO:0005829">
    <property type="term" value="C:cytosol"/>
    <property type="evidence" value="ECO:0007669"/>
    <property type="project" value="TreeGrafter"/>
</dbReference>
<evidence type="ECO:0000256" key="6">
    <source>
        <dbReference type="SAM" id="MobiDB-lite"/>
    </source>
</evidence>
<dbReference type="OrthoDB" id="60955at2759"/>
<dbReference type="InterPro" id="IPR036322">
    <property type="entry name" value="WD40_repeat_dom_sf"/>
</dbReference>
<keyword evidence="2 5" id="KW-0853">WD repeat</keyword>
<dbReference type="CDD" id="cd16693">
    <property type="entry name" value="mRING-H2-C3H3C2_WDR24"/>
    <property type="match status" value="1"/>
</dbReference>
<sequence>MAYFDNQEYNSKTFSYGVSFPINSFTLNKDGNRIILAGRSEWELLNIDEDKFTSKSNLNSNLFNMRITDVEWSRLDETLVASCGSNGGLQKLIVSPTDLRIEFRDSHIFHERTINKIHFHPNERSLLFSGGQDGNIKLIDFRSNPLSSASPIVFHQHPDDKVTDLQINPSPSLSNQLVSGSESGYVYFWDTRMANKYEKRYGPFRGIVHIDWHPEEKNWLAVARVDRQISVLDTSTDKLNTIYSITNSESLANIKWRPNRKMQIGACMSGANHYHLYVWDLNRPYVPYASFDSIINKAENFMWRNSPNCIIASTRAQNNRALIYNTYISEAQKPAEYSTLVTVEMDKMGSIAFAVGVENEKKLDSHEIERASLNSDINNDKFLIAQSNLYFNYNEPLARSDWFYYAATNYRFNSGTFEELCDYNSQVALSFDKDFKNWMILKTLYKENDKYDLKEENSSKSTSSLSNSKQVQSYKLLSNENCSTIQIPFSQVTAIGDTSSSDGSEDGTSSSSDIEFDDSPILERNGNPIMANLESNPNSFKLSKESNEKLNTYRQNENIFITKSNNVNTLSQLDNHDEQNFINNSHMTKIEDEEEYSFIHYDNIDNLCDFFKSNHDTENFAYHENEQHYQNNQYLQNNFKSQSDLASSIVQSTKQIDPKDNKHVLNNNNNISGDVETQRLLEDLNNCFENQLGLDDGLKINFDESFCQLLHSYIDDQNDLVTPIFMYLVRSLKKMDKNLIEANYLDEWFVQYIELLAKFELWNQRIEIIKAYRTDVIQNLTQNTLLYTSMCGKCKITIKQDSSICRECKTNVFLCSYCHLPVKRLYAWCHACYHGGHLNHMIKWFKTNTNCPTGCGCTCSPNYNQLEQINDLFPSQNFYNFDSNGAKMVIGVLLSKTLESKLKQKDTKSIDDLLINNSEHLFELAGKKKSQNHQIRKLQKNFILPIDDEKNHV</sequence>
<dbReference type="EMBL" id="CAJNOC010000585">
    <property type="protein sequence ID" value="CAF0779751.1"/>
    <property type="molecule type" value="Genomic_DNA"/>
</dbReference>
<dbReference type="GO" id="GO:0034198">
    <property type="term" value="P:cellular response to amino acid starvation"/>
    <property type="evidence" value="ECO:0007669"/>
    <property type="project" value="TreeGrafter"/>
</dbReference>
<keyword evidence="9" id="KW-1185">Reference proteome</keyword>
<evidence type="ECO:0000259" key="7">
    <source>
        <dbReference type="Pfam" id="PF17120"/>
    </source>
</evidence>
<evidence type="ECO:0000256" key="2">
    <source>
        <dbReference type="ARBA" id="ARBA00022574"/>
    </source>
</evidence>
<feature type="domain" description="WDR59/RTC1-like RING zinc finger" evidence="7">
    <location>
        <begin position="814"/>
        <end position="860"/>
    </location>
</feature>
<dbReference type="InterPro" id="IPR049566">
    <property type="entry name" value="WDR59_RTC1-like_RING_Znf"/>
</dbReference>
<dbReference type="InterPro" id="IPR015943">
    <property type="entry name" value="WD40/YVTN_repeat-like_dom_sf"/>
</dbReference>
<dbReference type="AlphaFoldDB" id="A0A813REA3"/>
<dbReference type="GO" id="GO:0061700">
    <property type="term" value="C:GATOR2 complex"/>
    <property type="evidence" value="ECO:0007669"/>
    <property type="project" value="TreeGrafter"/>
</dbReference>
<proteinExistence type="inferred from homology"/>
<feature type="repeat" description="WD" evidence="5">
    <location>
        <begin position="110"/>
        <end position="149"/>
    </location>
</feature>
<dbReference type="PROSITE" id="PS50082">
    <property type="entry name" value="WD_REPEATS_2"/>
    <property type="match status" value="1"/>
</dbReference>
<dbReference type="GO" id="GO:0005774">
    <property type="term" value="C:vacuolar membrane"/>
    <property type="evidence" value="ECO:0007669"/>
    <property type="project" value="TreeGrafter"/>
</dbReference>
<dbReference type="InterPro" id="IPR001680">
    <property type="entry name" value="WD40_rpt"/>
</dbReference>
<dbReference type="Gene3D" id="2.130.10.10">
    <property type="entry name" value="YVTN repeat-like/Quinoprotein amine dehydrogenase"/>
    <property type="match status" value="1"/>
</dbReference>
<comment type="similarity">
    <text evidence="1">Belongs to the WD repeat WDR24 family.</text>
</comment>
<dbReference type="GO" id="GO:0016239">
    <property type="term" value="P:positive regulation of macroautophagy"/>
    <property type="evidence" value="ECO:0007669"/>
    <property type="project" value="TreeGrafter"/>
</dbReference>
<gene>
    <name evidence="8" type="ORF">OXX778_LOCUS5394</name>
</gene>
<dbReference type="SMART" id="SM00320">
    <property type="entry name" value="WD40"/>
    <property type="match status" value="3"/>
</dbReference>
<reference evidence="8" key="1">
    <citation type="submission" date="2021-02" db="EMBL/GenBank/DDBJ databases">
        <authorList>
            <person name="Nowell W R."/>
        </authorList>
    </citation>
    <scope>NUCLEOTIDE SEQUENCE</scope>
    <source>
        <strain evidence="8">Ploen Becks lab</strain>
    </source>
</reference>
<feature type="region of interest" description="Disordered" evidence="6">
    <location>
        <begin position="496"/>
        <end position="527"/>
    </location>
</feature>
<accession>A0A813REA3</accession>
<feature type="compositionally biased region" description="Low complexity" evidence="6">
    <location>
        <begin position="496"/>
        <end position="513"/>
    </location>
</feature>
<dbReference type="Pfam" id="PF00400">
    <property type="entry name" value="WD40"/>
    <property type="match status" value="2"/>
</dbReference>
<dbReference type="PANTHER" id="PTHR46200">
    <property type="entry name" value="GATOR COMPLEX PROTEIN WDR24"/>
    <property type="match status" value="1"/>
</dbReference>
<evidence type="ECO:0000256" key="4">
    <source>
        <dbReference type="ARBA" id="ARBA00040269"/>
    </source>
</evidence>
<protein>
    <recommendedName>
        <fullName evidence="4">GATOR2 complex protein WDR24</fullName>
    </recommendedName>
</protein>
<dbReference type="PANTHER" id="PTHR46200:SF1">
    <property type="entry name" value="GATOR COMPLEX PROTEIN WDR24"/>
    <property type="match status" value="1"/>
</dbReference>
<dbReference type="InterPro" id="IPR037590">
    <property type="entry name" value="WDR24"/>
</dbReference>
<organism evidence="8 9">
    <name type="scientific">Brachionus calyciflorus</name>
    <dbReference type="NCBI Taxonomy" id="104777"/>
    <lineage>
        <taxon>Eukaryota</taxon>
        <taxon>Metazoa</taxon>
        <taxon>Spiralia</taxon>
        <taxon>Gnathifera</taxon>
        <taxon>Rotifera</taxon>
        <taxon>Eurotatoria</taxon>
        <taxon>Monogononta</taxon>
        <taxon>Pseudotrocha</taxon>
        <taxon>Ploima</taxon>
        <taxon>Brachionidae</taxon>
        <taxon>Brachionus</taxon>
    </lineage>
</organism>